<evidence type="ECO:0000313" key="3">
    <source>
        <dbReference type="EMBL" id="KRX36346.1"/>
    </source>
</evidence>
<name>A0A0V0TBI1_9BILA</name>
<proteinExistence type="predicted"/>
<feature type="chain" id="PRO_5007437617" evidence="1">
    <location>
        <begin position="18"/>
        <end position="66"/>
    </location>
</feature>
<evidence type="ECO:0000313" key="2">
    <source>
        <dbReference type="EMBL" id="KRX35333.1"/>
    </source>
</evidence>
<dbReference type="EMBL" id="JYDJ01000371">
    <property type="protein sequence ID" value="KRX36346.1"/>
    <property type="molecule type" value="Genomic_DNA"/>
</dbReference>
<sequence length="66" mass="7709">VARSILIFLLVPSSVRYRVFSPSSPTFLCTAWQKWNLKYKSVCSNIFTRTSTVDCWHQLTRHKGMD</sequence>
<evidence type="ECO:0000313" key="4">
    <source>
        <dbReference type="Proteomes" id="UP000055048"/>
    </source>
</evidence>
<dbReference type="Proteomes" id="UP000055048">
    <property type="component" value="Unassembled WGS sequence"/>
</dbReference>
<evidence type="ECO:0000256" key="1">
    <source>
        <dbReference type="SAM" id="SignalP"/>
    </source>
</evidence>
<accession>A0A0V0TBI1</accession>
<feature type="non-terminal residue" evidence="3">
    <location>
        <position position="1"/>
    </location>
</feature>
<reference evidence="3 4" key="1">
    <citation type="submission" date="2015-01" db="EMBL/GenBank/DDBJ databases">
        <title>Evolution of Trichinella species and genotypes.</title>
        <authorList>
            <person name="Korhonen P.K."/>
            <person name="Edoardo P."/>
            <person name="Giuseppe L.R."/>
            <person name="Gasser R.B."/>
        </authorList>
    </citation>
    <scope>NUCLEOTIDE SEQUENCE [LARGE SCALE GENOMIC DNA]</scope>
    <source>
        <strain evidence="3">ISS417</strain>
    </source>
</reference>
<comment type="caution">
    <text evidence="3">The sequence shown here is derived from an EMBL/GenBank/DDBJ whole genome shotgun (WGS) entry which is preliminary data.</text>
</comment>
<feature type="signal peptide" evidence="1">
    <location>
        <begin position="1"/>
        <end position="17"/>
    </location>
</feature>
<keyword evidence="4" id="KW-1185">Reference proteome</keyword>
<gene>
    <name evidence="3" type="ORF">T05_6235</name>
    <name evidence="2" type="ORF">T05_8009</name>
</gene>
<organism evidence="3 4">
    <name type="scientific">Trichinella murrelli</name>
    <dbReference type="NCBI Taxonomy" id="144512"/>
    <lineage>
        <taxon>Eukaryota</taxon>
        <taxon>Metazoa</taxon>
        <taxon>Ecdysozoa</taxon>
        <taxon>Nematoda</taxon>
        <taxon>Enoplea</taxon>
        <taxon>Dorylaimia</taxon>
        <taxon>Trichinellida</taxon>
        <taxon>Trichinellidae</taxon>
        <taxon>Trichinella</taxon>
    </lineage>
</organism>
<dbReference type="EMBL" id="JYDJ01000450">
    <property type="protein sequence ID" value="KRX35333.1"/>
    <property type="molecule type" value="Genomic_DNA"/>
</dbReference>
<keyword evidence="1" id="KW-0732">Signal</keyword>
<feature type="non-terminal residue" evidence="3">
    <location>
        <position position="66"/>
    </location>
</feature>
<protein>
    <submittedName>
        <fullName evidence="3">Uncharacterized protein</fullName>
    </submittedName>
</protein>
<dbReference type="AlphaFoldDB" id="A0A0V0TBI1"/>